<evidence type="ECO:0000313" key="2">
    <source>
        <dbReference type="Proteomes" id="UP000683925"/>
    </source>
</evidence>
<protein>
    <submittedName>
        <fullName evidence="1">Uncharacterized protein</fullName>
    </submittedName>
</protein>
<accession>A0A8S1SA66</accession>
<keyword evidence="2" id="KW-1185">Reference proteome</keyword>
<gene>
    <name evidence="1" type="ORF">POCTA_138.1.T0070529</name>
</gene>
<reference evidence="1" key="1">
    <citation type="submission" date="2021-01" db="EMBL/GenBank/DDBJ databases">
        <authorList>
            <consortium name="Genoscope - CEA"/>
            <person name="William W."/>
        </authorList>
    </citation>
    <scope>NUCLEOTIDE SEQUENCE</scope>
</reference>
<organism evidence="1 2">
    <name type="scientific">Paramecium octaurelia</name>
    <dbReference type="NCBI Taxonomy" id="43137"/>
    <lineage>
        <taxon>Eukaryota</taxon>
        <taxon>Sar</taxon>
        <taxon>Alveolata</taxon>
        <taxon>Ciliophora</taxon>
        <taxon>Intramacronucleata</taxon>
        <taxon>Oligohymenophorea</taxon>
        <taxon>Peniculida</taxon>
        <taxon>Parameciidae</taxon>
        <taxon>Paramecium</taxon>
    </lineage>
</organism>
<proteinExistence type="predicted"/>
<evidence type="ECO:0000313" key="1">
    <source>
        <dbReference type="EMBL" id="CAD8136713.1"/>
    </source>
</evidence>
<comment type="caution">
    <text evidence="1">The sequence shown here is derived from an EMBL/GenBank/DDBJ whole genome shotgun (WGS) entry which is preliminary data.</text>
</comment>
<name>A0A8S1SA66_PAROT</name>
<sequence length="131" mass="15713">MFSDPSTYQSFNQFILISFIINKKPFLALASYFPKFVKFIDTRYQHSKFLYLTYKCFKFLLKQNNIIPNDFINGTSRGLNFIKTHTKLSRDLVPWSWKSLFFRISNRTKVLVCRHFFPDILKIYLNTSLKT</sequence>
<dbReference type="Proteomes" id="UP000683925">
    <property type="component" value="Unassembled WGS sequence"/>
</dbReference>
<dbReference type="AlphaFoldDB" id="A0A8S1SA66"/>
<dbReference type="EMBL" id="CAJJDP010000006">
    <property type="protein sequence ID" value="CAD8136713.1"/>
    <property type="molecule type" value="Genomic_DNA"/>
</dbReference>